<dbReference type="Proteomes" id="UP000249661">
    <property type="component" value="Unassembled WGS sequence"/>
</dbReference>
<accession>A0ACD1H135</accession>
<keyword evidence="2" id="KW-1185">Reference proteome</keyword>
<protein>
    <submittedName>
        <fullName evidence="1">Uncharacterized protein</fullName>
    </submittedName>
</protein>
<organism evidence="1 2">
    <name type="scientific">Aspergillus aculeatinus CBS 121060</name>
    <dbReference type="NCBI Taxonomy" id="1448322"/>
    <lineage>
        <taxon>Eukaryota</taxon>
        <taxon>Fungi</taxon>
        <taxon>Dikarya</taxon>
        <taxon>Ascomycota</taxon>
        <taxon>Pezizomycotina</taxon>
        <taxon>Eurotiomycetes</taxon>
        <taxon>Eurotiomycetidae</taxon>
        <taxon>Eurotiales</taxon>
        <taxon>Aspergillaceae</taxon>
        <taxon>Aspergillus</taxon>
        <taxon>Aspergillus subgen. Circumdati</taxon>
    </lineage>
</organism>
<evidence type="ECO:0000313" key="2">
    <source>
        <dbReference type="Proteomes" id="UP000249661"/>
    </source>
</evidence>
<proteinExistence type="predicted"/>
<name>A0ACD1H135_9EURO</name>
<evidence type="ECO:0000313" key="1">
    <source>
        <dbReference type="EMBL" id="RAH67130.1"/>
    </source>
</evidence>
<dbReference type="EMBL" id="KZ824976">
    <property type="protein sequence ID" value="RAH67130.1"/>
    <property type="molecule type" value="Genomic_DNA"/>
</dbReference>
<gene>
    <name evidence="1" type="ORF">BO66DRAFT_473581</name>
</gene>
<reference evidence="1" key="1">
    <citation type="submission" date="2018-02" db="EMBL/GenBank/DDBJ databases">
        <title>The genomes of Aspergillus section Nigri reveals drivers in fungal speciation.</title>
        <authorList>
            <consortium name="DOE Joint Genome Institute"/>
            <person name="Vesth T.C."/>
            <person name="Nybo J."/>
            <person name="Theobald S."/>
            <person name="Brandl J."/>
            <person name="Frisvad J.C."/>
            <person name="Nielsen K.F."/>
            <person name="Lyhne E.K."/>
            <person name="Kogle M.E."/>
            <person name="Kuo A."/>
            <person name="Riley R."/>
            <person name="Clum A."/>
            <person name="Nolan M."/>
            <person name="Lipzen A."/>
            <person name="Salamov A."/>
            <person name="Henrissat B."/>
            <person name="Wiebenga A."/>
            <person name="De vries R.P."/>
            <person name="Grigoriev I.V."/>
            <person name="Mortensen U.H."/>
            <person name="Andersen M.R."/>
            <person name="Baker S.E."/>
        </authorList>
    </citation>
    <scope>NUCLEOTIDE SEQUENCE</scope>
    <source>
        <strain evidence="1">CBS 121060</strain>
    </source>
</reference>
<sequence>MTPSQIVLLTLISQLASLATADWQYRSRPDLSPPKLNITVSAAASTAPGYIFTAPYLGFDADSTGPEQPGAYIFTNDGDLVWSATGYLAGWVADFGPTVVDERLVLRAFQGRLDAPHGRMYGDHVILDDHYEAIKTVRAGSHRLVSCHEFQVLEGETVLIETPVAIPTDLSPYGGDENQTWVVTNGFQELDIQTGQVLFEWYSYDHVSPKYTHFPLEETGPFGGRSSFDAWNYFHINSVDKDDEGNYLISARNYAAIFKINGTDGEIIWQLGGRAGSDFEIPDSVQFAHQHDARFRSRSADGTIEQISFFDNAMHTVPGHALNSFSRARIVELNHTAGTASEVRTYAPPDALSTKSQGNVQLLANGNVFVNWGQAGAVTEYAEDGEVLFHAYLDSEPSKNVQSYRGFRAEWTGFSPEEPAVLAVRSQQGRLTVYVSWNGDTGTRTWQFYLVSQEKNGQVVKSIGKAKRTGFETVFTSQVAASLVGEESVRVLAEALDSRGRSLGRSSAVNVQDDAFYPWESANAGSNGQLIIMAANLSGFSGGQIFRTGDAPLYRHGLRALSTLAGAAWVQAVRLNVWYWIGGRKGSALVKTAE</sequence>